<accession>A0A182XR76</accession>
<dbReference type="VEuPathDB" id="VectorBase:AQUA014357"/>
<feature type="compositionally biased region" description="Basic residues" evidence="1">
    <location>
        <begin position="156"/>
        <end position="170"/>
    </location>
</feature>
<reference evidence="2" key="1">
    <citation type="submission" date="2020-05" db="UniProtKB">
        <authorList>
            <consortium name="EnsemblMetazoa"/>
        </authorList>
    </citation>
    <scope>IDENTIFICATION</scope>
    <source>
        <strain evidence="2">SANGQUA</strain>
    </source>
</reference>
<organism evidence="2 3">
    <name type="scientific">Anopheles quadriannulatus</name>
    <name type="common">Mosquito</name>
    <dbReference type="NCBI Taxonomy" id="34691"/>
    <lineage>
        <taxon>Eukaryota</taxon>
        <taxon>Metazoa</taxon>
        <taxon>Ecdysozoa</taxon>
        <taxon>Arthropoda</taxon>
        <taxon>Hexapoda</taxon>
        <taxon>Insecta</taxon>
        <taxon>Pterygota</taxon>
        <taxon>Neoptera</taxon>
        <taxon>Endopterygota</taxon>
        <taxon>Diptera</taxon>
        <taxon>Nematocera</taxon>
        <taxon>Culicoidea</taxon>
        <taxon>Culicidae</taxon>
        <taxon>Anophelinae</taxon>
        <taxon>Anopheles</taxon>
    </lineage>
</organism>
<evidence type="ECO:0000313" key="3">
    <source>
        <dbReference type="Proteomes" id="UP000076407"/>
    </source>
</evidence>
<dbReference type="EnsemblMetazoa" id="AQUA014357-RA">
    <property type="protein sequence ID" value="AQUA014357-PA"/>
    <property type="gene ID" value="AQUA014357"/>
</dbReference>
<name>A0A182XR76_ANOQN</name>
<protein>
    <submittedName>
        <fullName evidence="2">Uncharacterized protein</fullName>
    </submittedName>
</protein>
<proteinExistence type="predicted"/>
<evidence type="ECO:0000313" key="2">
    <source>
        <dbReference type="EnsemblMetazoa" id="AQUA014357-PA"/>
    </source>
</evidence>
<sequence>MGQERFHPVAGRTERVRMAGGVLWRLLDDGRILASGLGRPVTHVFARVKVQPGRAPHLADEPKVALVELVAVVVREEGWVTLFALRAPVVRVAVRGRTSWTIYLRGGGDLRGRGGNWRCRGSGGSYRSHCGGRRGDWSCRCSGGSSWSHRCSCRSNRSHRGSCRSNRSRRSSCGSNRSRRSSGRSGSDRGGRWLGRWSFRIVRIKGALFEDGAPHQPGWAGHLAGRSIATDVVPIVPFRVRQLRRRNRIRHRTVRVRATVGHLTDGRHDRRAVGQVGRYTALENVTKPHAHGTLGDAGVAERVARKVRIATARVGEGFRWQDRITVYRAPQIEEAARLTDFIGQNNVAIIVQSWRGVRPGGRSGR</sequence>
<dbReference type="AlphaFoldDB" id="A0A182XR76"/>
<evidence type="ECO:0000256" key="1">
    <source>
        <dbReference type="SAM" id="MobiDB-lite"/>
    </source>
</evidence>
<feature type="region of interest" description="Disordered" evidence="1">
    <location>
        <begin position="154"/>
        <end position="190"/>
    </location>
</feature>
<keyword evidence="3" id="KW-1185">Reference proteome</keyword>
<dbReference type="Proteomes" id="UP000076407">
    <property type="component" value="Unassembled WGS sequence"/>
</dbReference>